<sequence length="141" mass="17328">MSFVNEVIAEEDLEKYAILEIDHRLHMCHYERWWIRDAQRDIYLRWIDTDWEHPNKNYFMFYWKGTLFHVALSRDNRVTLLGESETTWKAWSFSSKDYLQIPIELEPYREEVTRDLKEALTTFKDLGRYSVVRKHTAVMRF</sequence>
<comment type="caution">
    <text evidence="1">The sequence shown here is derived from an EMBL/GenBank/DDBJ whole genome shotgun (WGS) entry which is preliminary data.</text>
</comment>
<keyword evidence="2" id="KW-1185">Reference proteome</keyword>
<dbReference type="EMBL" id="JAGSPJ010000004">
    <property type="protein sequence ID" value="MBR7800642.1"/>
    <property type="molecule type" value="Genomic_DNA"/>
</dbReference>
<dbReference type="RefSeq" id="WP_212675759.1">
    <property type="nucleotide sequence ID" value="NZ_JAGSPJ010000004.1"/>
</dbReference>
<gene>
    <name evidence="1" type="ORF">KDM90_11595</name>
</gene>
<accession>A0A941IFR9</accession>
<dbReference type="AlphaFoldDB" id="A0A941IFR9"/>
<evidence type="ECO:0000313" key="2">
    <source>
        <dbReference type="Proteomes" id="UP000678545"/>
    </source>
</evidence>
<proteinExistence type="predicted"/>
<protein>
    <submittedName>
        <fullName evidence="1">Uncharacterized protein</fullName>
    </submittedName>
</protein>
<organism evidence="1 2">
    <name type="scientific">Undibacterium fentianense</name>
    <dbReference type="NCBI Taxonomy" id="2828728"/>
    <lineage>
        <taxon>Bacteria</taxon>
        <taxon>Pseudomonadati</taxon>
        <taxon>Pseudomonadota</taxon>
        <taxon>Betaproteobacteria</taxon>
        <taxon>Burkholderiales</taxon>
        <taxon>Oxalobacteraceae</taxon>
        <taxon>Undibacterium</taxon>
    </lineage>
</organism>
<dbReference type="Proteomes" id="UP000678545">
    <property type="component" value="Unassembled WGS sequence"/>
</dbReference>
<name>A0A941IFR9_9BURK</name>
<evidence type="ECO:0000313" key="1">
    <source>
        <dbReference type="EMBL" id="MBR7800642.1"/>
    </source>
</evidence>
<reference evidence="1" key="1">
    <citation type="submission" date="2021-04" db="EMBL/GenBank/DDBJ databases">
        <title>novel species isolated from subtropical streams in China.</title>
        <authorList>
            <person name="Lu H."/>
        </authorList>
    </citation>
    <scope>NUCLEOTIDE SEQUENCE</scope>
    <source>
        <strain evidence="1">FT137W</strain>
    </source>
</reference>